<evidence type="ECO:0000259" key="2">
    <source>
        <dbReference type="Pfam" id="PF13392"/>
    </source>
</evidence>
<feature type="region of interest" description="Disordered" evidence="1">
    <location>
        <begin position="126"/>
        <end position="149"/>
    </location>
</feature>
<reference evidence="3" key="1">
    <citation type="submission" date="2015-06" db="EMBL/GenBank/DDBJ databases">
        <title>Genomic characterization of STP4-a, a novel T4 virulent phage infecting Salmonella.</title>
        <authorList>
            <person name="Li M."/>
            <person name="Wang J."/>
            <person name="Lin H."/>
            <person name="Han F."/>
        </authorList>
    </citation>
    <scope>NUCLEOTIDE SEQUENCE [LARGE SCALE GENOMIC DNA]</scope>
</reference>
<protein>
    <submittedName>
        <fullName evidence="3">I-Tevlll-like protein</fullName>
    </submittedName>
</protein>
<dbReference type="CDD" id="cd00085">
    <property type="entry name" value="HNHc"/>
    <property type="match status" value="1"/>
</dbReference>
<accession>A0A0B4L9D7</accession>
<evidence type="ECO:0000313" key="4">
    <source>
        <dbReference type="Proteomes" id="UP000032000"/>
    </source>
</evidence>
<dbReference type="GeneID" id="23681177"/>
<sequence>MKKYGNHRKIWEAVNGPIPLDEFGRSYHIHHIDGNPANNELSNLLCLSPNDHFELHRSQGDFGAAFLLLNNHLSLSAEERSDIISKANSNRWKNYSDAERKSIINKNRNSNIFTWSSERLRRETGAKISASHSARTKEQKEQESILRSSSIKSAWKSSSFDAQREHMSTKVVCPHCGREGQKAAMSRYHFDRCKYGRAVIN</sequence>
<dbReference type="Pfam" id="PF13392">
    <property type="entry name" value="HNH_3"/>
    <property type="match status" value="1"/>
</dbReference>
<organism evidence="3 4">
    <name type="scientific">Salmonella phage STP4-a</name>
    <dbReference type="NCBI Taxonomy" id="1445860"/>
    <lineage>
        <taxon>Viruses</taxon>
        <taxon>Duplodnaviria</taxon>
        <taxon>Heunggongvirae</taxon>
        <taxon>Uroviricota</taxon>
        <taxon>Caudoviricetes</taxon>
        <taxon>Pantevenvirales</taxon>
        <taxon>Straboviridae</taxon>
        <taxon>Tevenvirinae</taxon>
        <taxon>Gelderlandvirus</taxon>
        <taxon>Gelderlandvirus stp4a</taxon>
    </lineage>
</organism>
<evidence type="ECO:0000256" key="1">
    <source>
        <dbReference type="SAM" id="MobiDB-lite"/>
    </source>
</evidence>
<dbReference type="EMBL" id="KJ000058">
    <property type="protein sequence ID" value="AHJ87014.1"/>
    <property type="molecule type" value="Genomic_DNA"/>
</dbReference>
<dbReference type="InterPro" id="IPR044925">
    <property type="entry name" value="His-Me_finger_sf"/>
</dbReference>
<gene>
    <name evidence="3" type="ORF">STP4a_160</name>
</gene>
<dbReference type="SUPFAM" id="SSF54060">
    <property type="entry name" value="His-Me finger endonucleases"/>
    <property type="match status" value="1"/>
</dbReference>
<proteinExistence type="predicted"/>
<dbReference type="Gene3D" id="3.90.75.20">
    <property type="match status" value="1"/>
</dbReference>
<dbReference type="Proteomes" id="UP000032000">
    <property type="component" value="Segment"/>
</dbReference>
<feature type="compositionally biased region" description="Basic and acidic residues" evidence="1">
    <location>
        <begin position="135"/>
        <end position="144"/>
    </location>
</feature>
<evidence type="ECO:0000313" key="3">
    <source>
        <dbReference type="EMBL" id="AHJ87014.1"/>
    </source>
</evidence>
<keyword evidence="4" id="KW-1185">Reference proteome</keyword>
<dbReference type="RefSeq" id="YP_009126367.1">
    <property type="nucleotide sequence ID" value="NC_026607.2"/>
</dbReference>
<dbReference type="KEGG" id="vg:23681177"/>
<feature type="domain" description="HNH nuclease" evidence="2">
    <location>
        <begin position="6"/>
        <end position="52"/>
    </location>
</feature>
<dbReference type="InterPro" id="IPR003615">
    <property type="entry name" value="HNH_nuc"/>
</dbReference>
<name>A0A0B4L9D7_9CAUD</name>